<dbReference type="AlphaFoldDB" id="A0A0L8BMX4"/>
<dbReference type="RefSeq" id="WP_053250897.1">
    <property type="nucleotide sequence ID" value="NZ_LGAP01000016.1"/>
</dbReference>
<sequence>MSNPVARIALATLVADRMRELGIARADLMKLTGFTTESSFGSYLAGFSKLHLWQVPLVAKALQLDERRLLLMCLEQDHNDWCMDVFRRHIGPRRRRTPAPSSEGV</sequence>
<dbReference type="Proteomes" id="UP000037425">
    <property type="component" value="Unassembled WGS sequence"/>
</dbReference>
<dbReference type="OrthoDB" id="9905165at2"/>
<name>A0A0L8BMX4_ENSAD</name>
<proteinExistence type="predicted"/>
<evidence type="ECO:0000313" key="1">
    <source>
        <dbReference type="EMBL" id="KOF16037.1"/>
    </source>
</evidence>
<reference evidence="2" key="1">
    <citation type="submission" date="2015-07" db="EMBL/GenBank/DDBJ databases">
        <title>Whole genome sequence of an Ensifer adhaerens strain isolated from a cave pool in the Wind Cave National Park.</title>
        <authorList>
            <person name="Eng W.W.H."/>
            <person name="Gan H.M."/>
            <person name="Barton H.A."/>
            <person name="Savka M.A."/>
        </authorList>
    </citation>
    <scope>NUCLEOTIDE SEQUENCE [LARGE SCALE GENOMIC DNA]</scope>
    <source>
        <strain evidence="2">SD006</strain>
    </source>
</reference>
<evidence type="ECO:0008006" key="3">
    <source>
        <dbReference type="Google" id="ProtNLM"/>
    </source>
</evidence>
<dbReference type="EMBL" id="LGAP01000016">
    <property type="protein sequence ID" value="KOF16037.1"/>
    <property type="molecule type" value="Genomic_DNA"/>
</dbReference>
<accession>A0A0L8BMX4</accession>
<evidence type="ECO:0000313" key="2">
    <source>
        <dbReference type="Proteomes" id="UP000037425"/>
    </source>
</evidence>
<protein>
    <recommendedName>
        <fullName evidence="3">HTH cro/C1-type domain-containing protein</fullName>
    </recommendedName>
</protein>
<organism evidence="1 2">
    <name type="scientific">Ensifer adhaerens</name>
    <name type="common">Sinorhizobium morelense</name>
    <dbReference type="NCBI Taxonomy" id="106592"/>
    <lineage>
        <taxon>Bacteria</taxon>
        <taxon>Pseudomonadati</taxon>
        <taxon>Pseudomonadota</taxon>
        <taxon>Alphaproteobacteria</taxon>
        <taxon>Hyphomicrobiales</taxon>
        <taxon>Rhizobiaceae</taxon>
        <taxon>Sinorhizobium/Ensifer group</taxon>
        <taxon>Ensifer</taxon>
    </lineage>
</organism>
<gene>
    <name evidence="1" type="ORF">AC244_21775</name>
</gene>
<comment type="caution">
    <text evidence="1">The sequence shown here is derived from an EMBL/GenBank/DDBJ whole genome shotgun (WGS) entry which is preliminary data.</text>
</comment>
<dbReference type="PATRIC" id="fig|106592.7.peg.2204"/>